<dbReference type="EMBL" id="JBFPER010000001">
    <property type="protein sequence ID" value="MEX0379866.1"/>
    <property type="molecule type" value="Genomic_DNA"/>
</dbReference>
<dbReference type="Proteomes" id="UP001556617">
    <property type="component" value="Unassembled WGS sequence"/>
</dbReference>
<evidence type="ECO:0000313" key="2">
    <source>
        <dbReference type="Proteomes" id="UP001556617"/>
    </source>
</evidence>
<evidence type="ECO:0000313" key="1">
    <source>
        <dbReference type="EMBL" id="MEX0379866.1"/>
    </source>
</evidence>
<gene>
    <name evidence="1" type="ORF">AB3K24_00620</name>
</gene>
<proteinExistence type="predicted"/>
<protein>
    <submittedName>
        <fullName evidence="1">Uncharacterized protein</fullName>
    </submittedName>
</protein>
<dbReference type="RefSeq" id="WP_367973199.1">
    <property type="nucleotide sequence ID" value="NZ_JBFPEQ010000001.1"/>
</dbReference>
<name>A0ABV3S2B0_9LACO</name>
<organism evidence="1 2">
    <name type="scientific">Leuconostoc aquikimchii</name>
    <dbReference type="NCBI Taxonomy" id="3236804"/>
    <lineage>
        <taxon>Bacteria</taxon>
        <taxon>Bacillati</taxon>
        <taxon>Bacillota</taxon>
        <taxon>Bacilli</taxon>
        <taxon>Lactobacillales</taxon>
        <taxon>Lactobacillaceae</taxon>
        <taxon>Leuconostoc</taxon>
    </lineage>
</organism>
<reference evidence="1 2" key="1">
    <citation type="submission" date="2024-07" db="EMBL/GenBank/DDBJ databases">
        <authorList>
            <person name="Yun M."/>
        </authorList>
    </citation>
    <scope>NUCLEOTIDE SEQUENCE [LARGE SCALE GENOMIC DNA]</scope>
    <source>
        <strain evidence="1 2">MS01</strain>
    </source>
</reference>
<accession>A0ABV3S2B0</accession>
<sequence length="44" mass="5118">MSYSVLEDNKVVITNLTLEEAEACTLKHASWFSGQERFEIRKEN</sequence>
<keyword evidence="2" id="KW-1185">Reference proteome</keyword>
<comment type="caution">
    <text evidence="1">The sequence shown here is derived from an EMBL/GenBank/DDBJ whole genome shotgun (WGS) entry which is preliminary data.</text>
</comment>